<evidence type="ECO:0000256" key="1">
    <source>
        <dbReference type="ARBA" id="ARBA00008348"/>
    </source>
</evidence>
<reference evidence="6 7" key="1">
    <citation type="submission" date="2023-06" db="EMBL/GenBank/DDBJ databases">
        <title>Antibody response to the Sneathia vaginalis cytopathogenic toxin A during pregnancy.</title>
        <authorList>
            <person name="Mccoy Z.T."/>
            <person name="Serrano M.G."/>
            <person name="Spaine K."/>
            <person name="Edwards D.J."/>
            <person name="Buck G.A."/>
            <person name="Jefferson K."/>
        </authorList>
    </citation>
    <scope>NUCLEOTIDE SEQUENCE [LARGE SCALE GENOMIC DNA]</scope>
    <source>
        <strain evidence="6 7">CCUG 42621</strain>
    </source>
</reference>
<dbReference type="Gene3D" id="3.30.70.580">
    <property type="entry name" value="Pseudouridine synthase I, catalytic domain, N-terminal subdomain"/>
    <property type="match status" value="1"/>
</dbReference>
<proteinExistence type="inferred from homology"/>
<dbReference type="InterPro" id="IPR006145">
    <property type="entry name" value="PsdUridine_synth_RsuA/RluA"/>
</dbReference>
<dbReference type="InterPro" id="IPR036986">
    <property type="entry name" value="S4_RNA-bd_sf"/>
</dbReference>
<dbReference type="EMBL" id="JASSPP010000006">
    <property type="protein sequence ID" value="MDK9580781.1"/>
    <property type="molecule type" value="Genomic_DNA"/>
</dbReference>
<dbReference type="PANTHER" id="PTHR47683:SF2">
    <property type="entry name" value="RNA-BINDING S4 DOMAIN-CONTAINING PROTEIN"/>
    <property type="match status" value="1"/>
</dbReference>
<dbReference type="CDD" id="cd02870">
    <property type="entry name" value="PseudoU_synth_RsuA_like"/>
    <property type="match status" value="1"/>
</dbReference>
<feature type="domain" description="RNA-binding S4" evidence="5">
    <location>
        <begin position="8"/>
        <end position="68"/>
    </location>
</feature>
<dbReference type="CDD" id="cd00165">
    <property type="entry name" value="S4"/>
    <property type="match status" value="1"/>
</dbReference>
<protein>
    <recommendedName>
        <fullName evidence="4">Pseudouridine synthase</fullName>
        <ecNumber evidence="4">5.4.99.-</ecNumber>
    </recommendedName>
</protein>
<evidence type="ECO:0000256" key="2">
    <source>
        <dbReference type="ARBA" id="ARBA00023235"/>
    </source>
</evidence>
<dbReference type="InterPro" id="IPR002942">
    <property type="entry name" value="S4_RNA-bd"/>
</dbReference>
<dbReference type="InterPro" id="IPR042092">
    <property type="entry name" value="PsdUridine_s_RsuA/RluB/E/F_cat"/>
</dbReference>
<dbReference type="GO" id="GO:0016853">
    <property type="term" value="F:isomerase activity"/>
    <property type="evidence" value="ECO:0007669"/>
    <property type="project" value="UniProtKB-KW"/>
</dbReference>
<evidence type="ECO:0000256" key="3">
    <source>
        <dbReference type="PROSITE-ProRule" id="PRU00182"/>
    </source>
</evidence>
<dbReference type="InterPro" id="IPR020094">
    <property type="entry name" value="TruA/RsuA/RluB/E/F_N"/>
</dbReference>
<evidence type="ECO:0000259" key="5">
    <source>
        <dbReference type="SMART" id="SM00363"/>
    </source>
</evidence>
<keyword evidence="7" id="KW-1185">Reference proteome</keyword>
<dbReference type="SMART" id="SM00363">
    <property type="entry name" value="S4"/>
    <property type="match status" value="1"/>
</dbReference>
<dbReference type="Proteomes" id="UP001225134">
    <property type="component" value="Unassembled WGS sequence"/>
</dbReference>
<dbReference type="SUPFAM" id="SSF55174">
    <property type="entry name" value="Alpha-L RNA-binding motif"/>
    <property type="match status" value="1"/>
</dbReference>
<dbReference type="InterPro" id="IPR050343">
    <property type="entry name" value="RsuA_PseudoU_synthase"/>
</dbReference>
<dbReference type="NCBIfam" id="TIGR00093">
    <property type="entry name" value="pseudouridine synthase"/>
    <property type="match status" value="1"/>
</dbReference>
<keyword evidence="3" id="KW-0694">RNA-binding</keyword>
<dbReference type="Pfam" id="PF01479">
    <property type="entry name" value="S4"/>
    <property type="match status" value="1"/>
</dbReference>
<organism evidence="6 7">
    <name type="scientific">Sneathia sanguinegens</name>
    <dbReference type="NCBI Taxonomy" id="40543"/>
    <lineage>
        <taxon>Bacteria</taxon>
        <taxon>Fusobacteriati</taxon>
        <taxon>Fusobacteriota</taxon>
        <taxon>Fusobacteriia</taxon>
        <taxon>Fusobacteriales</taxon>
        <taxon>Leptotrichiaceae</taxon>
        <taxon>Sneathia</taxon>
    </lineage>
</organism>
<dbReference type="EC" id="5.4.99.-" evidence="4"/>
<dbReference type="InterPro" id="IPR018496">
    <property type="entry name" value="PsdUridine_synth_RsuA/RluB_CS"/>
</dbReference>
<dbReference type="PANTHER" id="PTHR47683">
    <property type="entry name" value="PSEUDOURIDINE SYNTHASE FAMILY PROTEIN-RELATED"/>
    <property type="match status" value="1"/>
</dbReference>
<dbReference type="PROSITE" id="PS50889">
    <property type="entry name" value="S4"/>
    <property type="match status" value="1"/>
</dbReference>
<name>A0ABT7HLY0_9FUSO</name>
<evidence type="ECO:0000313" key="6">
    <source>
        <dbReference type="EMBL" id="MDK9580781.1"/>
    </source>
</evidence>
<sequence length="236" mass="27489">MNIRGKKLRINKYIALSGFCSRRAADKLIEDKRVTINKQIADKGAYVEDTDVVRIDGERVNVKLGQYEYYLLNKPKRVICSNDDKFGRRTAVSLIKSNKRLFTYGRLDYMTEGLIIISNDGDLYNNIMHPRQKLYKSYLANIDKAIKDEHIEAMKHGVVIDGVRTAPAKVKKISEKEIRVAIFEGRNRQIRKMFEILGYEVKNLKRVKIGELTLRDLEVGKYRKLTKEEVEYLKKL</sequence>
<dbReference type="Gene3D" id="3.10.290.10">
    <property type="entry name" value="RNA-binding S4 domain"/>
    <property type="match status" value="1"/>
</dbReference>
<evidence type="ECO:0000256" key="4">
    <source>
        <dbReference type="RuleBase" id="RU003887"/>
    </source>
</evidence>
<dbReference type="RefSeq" id="WP_277283459.1">
    <property type="nucleotide sequence ID" value="NZ_CAMYDT010000002.1"/>
</dbReference>
<dbReference type="InterPro" id="IPR000748">
    <property type="entry name" value="PsdUridine_synth_RsuA/RluB/E/F"/>
</dbReference>
<comment type="similarity">
    <text evidence="1 4">Belongs to the pseudouridine synthase RsuA family.</text>
</comment>
<dbReference type="SUPFAM" id="SSF55120">
    <property type="entry name" value="Pseudouridine synthase"/>
    <property type="match status" value="1"/>
</dbReference>
<dbReference type="Gene3D" id="3.30.70.1560">
    <property type="entry name" value="Alpha-L RNA-binding motif"/>
    <property type="match status" value="1"/>
</dbReference>
<dbReference type="Pfam" id="PF00849">
    <property type="entry name" value="PseudoU_synth_2"/>
    <property type="match status" value="1"/>
</dbReference>
<evidence type="ECO:0000313" key="7">
    <source>
        <dbReference type="Proteomes" id="UP001225134"/>
    </source>
</evidence>
<accession>A0ABT7HLY0</accession>
<keyword evidence="2 4" id="KW-0413">Isomerase</keyword>
<dbReference type="PROSITE" id="PS01149">
    <property type="entry name" value="PSI_RSU"/>
    <property type="match status" value="1"/>
</dbReference>
<comment type="caution">
    <text evidence="6">The sequence shown here is derived from an EMBL/GenBank/DDBJ whole genome shotgun (WGS) entry which is preliminary data.</text>
</comment>
<gene>
    <name evidence="6" type="ORF">QQA45_04530</name>
</gene>
<dbReference type="InterPro" id="IPR020103">
    <property type="entry name" value="PsdUridine_synth_cat_dom_sf"/>
</dbReference>